<reference evidence="1 2" key="2">
    <citation type="journal article" date="2022" name="Mol. Ecol. Resour.">
        <title>The genomes of chicory, endive, great burdock and yacon provide insights into Asteraceae paleo-polyploidization history and plant inulin production.</title>
        <authorList>
            <person name="Fan W."/>
            <person name="Wang S."/>
            <person name="Wang H."/>
            <person name="Wang A."/>
            <person name="Jiang F."/>
            <person name="Liu H."/>
            <person name="Zhao H."/>
            <person name="Xu D."/>
            <person name="Zhang Y."/>
        </authorList>
    </citation>
    <scope>NUCLEOTIDE SEQUENCE [LARGE SCALE GENOMIC DNA]</scope>
    <source>
        <strain evidence="2">cv. Yunnan</strain>
        <tissue evidence="1">Leaves</tissue>
    </source>
</reference>
<protein>
    <submittedName>
        <fullName evidence="1">Uncharacterized protein</fullName>
    </submittedName>
</protein>
<accession>A0ACB9ART8</accession>
<keyword evidence="2" id="KW-1185">Reference proteome</keyword>
<evidence type="ECO:0000313" key="2">
    <source>
        <dbReference type="Proteomes" id="UP001056120"/>
    </source>
</evidence>
<dbReference type="Proteomes" id="UP001056120">
    <property type="component" value="Linkage Group LG24"/>
</dbReference>
<evidence type="ECO:0000313" key="1">
    <source>
        <dbReference type="EMBL" id="KAI3712671.1"/>
    </source>
</evidence>
<proteinExistence type="predicted"/>
<organism evidence="1 2">
    <name type="scientific">Smallanthus sonchifolius</name>
    <dbReference type="NCBI Taxonomy" id="185202"/>
    <lineage>
        <taxon>Eukaryota</taxon>
        <taxon>Viridiplantae</taxon>
        <taxon>Streptophyta</taxon>
        <taxon>Embryophyta</taxon>
        <taxon>Tracheophyta</taxon>
        <taxon>Spermatophyta</taxon>
        <taxon>Magnoliopsida</taxon>
        <taxon>eudicotyledons</taxon>
        <taxon>Gunneridae</taxon>
        <taxon>Pentapetalae</taxon>
        <taxon>asterids</taxon>
        <taxon>campanulids</taxon>
        <taxon>Asterales</taxon>
        <taxon>Asteraceae</taxon>
        <taxon>Asteroideae</taxon>
        <taxon>Heliantheae alliance</taxon>
        <taxon>Millerieae</taxon>
        <taxon>Smallanthus</taxon>
    </lineage>
</organism>
<reference evidence="2" key="1">
    <citation type="journal article" date="2022" name="Mol. Ecol. Resour.">
        <title>The genomes of chicory, endive, great burdock and yacon provide insights into Asteraceae palaeo-polyploidization history and plant inulin production.</title>
        <authorList>
            <person name="Fan W."/>
            <person name="Wang S."/>
            <person name="Wang H."/>
            <person name="Wang A."/>
            <person name="Jiang F."/>
            <person name="Liu H."/>
            <person name="Zhao H."/>
            <person name="Xu D."/>
            <person name="Zhang Y."/>
        </authorList>
    </citation>
    <scope>NUCLEOTIDE SEQUENCE [LARGE SCALE GENOMIC DNA]</scope>
    <source>
        <strain evidence="2">cv. Yunnan</strain>
    </source>
</reference>
<sequence>MANHSPFVLLTLVLATMVMLVHTRPLTNTTSNEPPSLAARLKLEKGDDGGSTGCWDTLFELHACTGEIILFFLNGETYLGTGCCRAIEEIERQCWPALMGSLGFTSEEGDILRGYCDVSDNGDVPTTAPPPGTTNTTTTSSTSYARF</sequence>
<name>A0ACB9ART8_9ASTR</name>
<dbReference type="EMBL" id="CM042041">
    <property type="protein sequence ID" value="KAI3712671.1"/>
    <property type="molecule type" value="Genomic_DNA"/>
</dbReference>
<gene>
    <name evidence="1" type="ORF">L1987_71233</name>
</gene>
<comment type="caution">
    <text evidence="1">The sequence shown here is derived from an EMBL/GenBank/DDBJ whole genome shotgun (WGS) entry which is preliminary data.</text>
</comment>